<dbReference type="EMBL" id="JBHSWD010000001">
    <property type="protein sequence ID" value="MFC6592408.1"/>
    <property type="molecule type" value="Genomic_DNA"/>
</dbReference>
<sequence>MSLRNMTRLQQQLRDLADPQTLHDLHNLAGREVHAQIQADFTAQQAPDGSYWQPSRAAQREGRRTLRDSGALQDGITWKADSRGVVIQTTGRANRYAGFHQHGTRRLPKRQFMPEGSELPARYEARLVNVFEGYFRSRYGS</sequence>
<name>A0ABW1YDM0_9DEIO</name>
<feature type="region of interest" description="Disordered" evidence="1">
    <location>
        <begin position="44"/>
        <end position="70"/>
    </location>
</feature>
<dbReference type="Pfam" id="PF05069">
    <property type="entry name" value="Phage_tail_S"/>
    <property type="match status" value="1"/>
</dbReference>
<evidence type="ECO:0000313" key="3">
    <source>
        <dbReference type="Proteomes" id="UP001596297"/>
    </source>
</evidence>
<protein>
    <submittedName>
        <fullName evidence="2">Phage virion morphogenesis protein</fullName>
    </submittedName>
</protein>
<dbReference type="Proteomes" id="UP001596297">
    <property type="component" value="Unassembled WGS sequence"/>
</dbReference>
<dbReference type="InterPro" id="IPR006522">
    <property type="entry name" value="Phage_virion_morphogenesis"/>
</dbReference>
<comment type="caution">
    <text evidence="2">The sequence shown here is derived from an EMBL/GenBank/DDBJ whole genome shotgun (WGS) entry which is preliminary data.</text>
</comment>
<accession>A0ABW1YDM0</accession>
<proteinExistence type="predicted"/>
<organism evidence="2 3">
    <name type="scientific">Deinococcus lacus</name>
    <dbReference type="NCBI Taxonomy" id="392561"/>
    <lineage>
        <taxon>Bacteria</taxon>
        <taxon>Thermotogati</taxon>
        <taxon>Deinococcota</taxon>
        <taxon>Deinococci</taxon>
        <taxon>Deinococcales</taxon>
        <taxon>Deinococcaceae</taxon>
        <taxon>Deinococcus</taxon>
    </lineage>
</organism>
<keyword evidence="3" id="KW-1185">Reference proteome</keyword>
<dbReference type="RefSeq" id="WP_380083434.1">
    <property type="nucleotide sequence ID" value="NZ_JBHSWD010000001.1"/>
</dbReference>
<reference evidence="3" key="1">
    <citation type="journal article" date="2019" name="Int. J. Syst. Evol. Microbiol.">
        <title>The Global Catalogue of Microorganisms (GCM) 10K type strain sequencing project: providing services to taxonomists for standard genome sequencing and annotation.</title>
        <authorList>
            <consortium name="The Broad Institute Genomics Platform"/>
            <consortium name="The Broad Institute Genome Sequencing Center for Infectious Disease"/>
            <person name="Wu L."/>
            <person name="Ma J."/>
        </authorList>
    </citation>
    <scope>NUCLEOTIDE SEQUENCE [LARGE SCALE GENOMIC DNA]</scope>
    <source>
        <strain evidence="3">CGMCC 1.15772</strain>
    </source>
</reference>
<dbReference type="NCBIfam" id="TIGR01635">
    <property type="entry name" value="tail_comp_S"/>
    <property type="match status" value="1"/>
</dbReference>
<feature type="compositionally biased region" description="Basic and acidic residues" evidence="1">
    <location>
        <begin position="58"/>
        <end position="67"/>
    </location>
</feature>
<gene>
    <name evidence="2" type="ORF">ACFP81_10655</name>
</gene>
<evidence type="ECO:0000313" key="2">
    <source>
        <dbReference type="EMBL" id="MFC6592408.1"/>
    </source>
</evidence>
<evidence type="ECO:0000256" key="1">
    <source>
        <dbReference type="SAM" id="MobiDB-lite"/>
    </source>
</evidence>